<dbReference type="InterPro" id="IPR002731">
    <property type="entry name" value="ATPase_BadF"/>
</dbReference>
<evidence type="ECO:0000313" key="4">
    <source>
        <dbReference type="Proteomes" id="UP000179627"/>
    </source>
</evidence>
<proteinExistence type="predicted"/>
<feature type="compositionally biased region" description="Polar residues" evidence="1">
    <location>
        <begin position="1"/>
        <end position="18"/>
    </location>
</feature>
<name>A0A1S1Q5X7_9ACTN</name>
<accession>A0A1S1Q5X7</accession>
<dbReference type="Pfam" id="PF01869">
    <property type="entry name" value="BcrAD_BadFG"/>
    <property type="match status" value="1"/>
</dbReference>
<evidence type="ECO:0000313" key="3">
    <source>
        <dbReference type="EMBL" id="OHV28997.1"/>
    </source>
</evidence>
<dbReference type="InterPro" id="IPR043129">
    <property type="entry name" value="ATPase_NBD"/>
</dbReference>
<dbReference type="EMBL" id="MBLM01000167">
    <property type="protein sequence ID" value="OHV28997.1"/>
    <property type="molecule type" value="Genomic_DNA"/>
</dbReference>
<evidence type="ECO:0000259" key="2">
    <source>
        <dbReference type="Pfam" id="PF01869"/>
    </source>
</evidence>
<dbReference type="Proteomes" id="UP000179627">
    <property type="component" value="Unassembled WGS sequence"/>
</dbReference>
<gene>
    <name evidence="3" type="ORF">CC117_29555</name>
</gene>
<evidence type="ECO:0000256" key="1">
    <source>
        <dbReference type="SAM" id="MobiDB-lite"/>
    </source>
</evidence>
<organism evidence="3 4">
    <name type="scientific">Parafrankia colletiae</name>
    <dbReference type="NCBI Taxonomy" id="573497"/>
    <lineage>
        <taxon>Bacteria</taxon>
        <taxon>Bacillati</taxon>
        <taxon>Actinomycetota</taxon>
        <taxon>Actinomycetes</taxon>
        <taxon>Frankiales</taxon>
        <taxon>Frankiaceae</taxon>
        <taxon>Parafrankia</taxon>
    </lineage>
</organism>
<sequence>MHSQQPASTTPEITTPESLTPLIRLPAALRPPARGADRQPAGPVSFLLGVDGGGTKTTAAVLDLRRAALSTFTAGPSNPDVNGLDVAAESITEAVRGALDAAGASAGDLGGAVLAIASADSEENQAALRDRLPHLARVEHVLVLNDVVAAWAAGTLGRPGVAVISGTGSNTLGVAADGRTWRCGGWGHLLGDEGSGHWIGLEGIRAAVAFRDGRAPWSAIVPRLLTFYGLSQVEDVDDLVYTTLDKSGIAAFAAEVAAAAAGGGQDGADAGDGGGDRSDEVARGILAEAGRLLAEQTLTAITRTGLTGDFPVAMVGGAFRSGPAFLDAFTAHVTAGSPGARFVWPTISPATGAVLLAARLTATEQLVDWSTLAAAPEPAPAAHSVR</sequence>
<dbReference type="PANTHER" id="PTHR43190:SF3">
    <property type="entry name" value="N-ACETYL-D-GLUCOSAMINE KINASE"/>
    <property type="match status" value="1"/>
</dbReference>
<dbReference type="AlphaFoldDB" id="A0A1S1Q5X7"/>
<dbReference type="PANTHER" id="PTHR43190">
    <property type="entry name" value="N-ACETYL-D-GLUCOSAMINE KINASE"/>
    <property type="match status" value="1"/>
</dbReference>
<keyword evidence="4" id="KW-1185">Reference proteome</keyword>
<dbReference type="Gene3D" id="3.30.420.40">
    <property type="match status" value="2"/>
</dbReference>
<dbReference type="SUPFAM" id="SSF53067">
    <property type="entry name" value="Actin-like ATPase domain"/>
    <property type="match status" value="2"/>
</dbReference>
<protein>
    <submittedName>
        <fullName evidence="3">ATPase</fullName>
    </submittedName>
</protein>
<reference evidence="4" key="1">
    <citation type="submission" date="2016-07" db="EMBL/GenBank/DDBJ databases">
        <title>Sequence Frankia sp. strain CcI1.17.</title>
        <authorList>
            <person name="Ghodhbane-Gtari F."/>
            <person name="Swanson E."/>
            <person name="Gueddou A."/>
            <person name="Morris K."/>
            <person name="Hezbri K."/>
            <person name="Ktari A."/>
            <person name="Nouioui I."/>
            <person name="Abebe-Akele F."/>
            <person name="Simpson S."/>
            <person name="Thomas K."/>
            <person name="Gtari M."/>
            <person name="Tisa L.S."/>
            <person name="Hurst S."/>
        </authorList>
    </citation>
    <scope>NUCLEOTIDE SEQUENCE [LARGE SCALE GENOMIC DNA]</scope>
    <source>
        <strain evidence="4">Cc1.17</strain>
    </source>
</reference>
<feature type="region of interest" description="Disordered" evidence="1">
    <location>
        <begin position="1"/>
        <end position="21"/>
    </location>
</feature>
<comment type="caution">
    <text evidence="3">The sequence shown here is derived from an EMBL/GenBank/DDBJ whole genome shotgun (WGS) entry which is preliminary data.</text>
</comment>
<dbReference type="InterPro" id="IPR052519">
    <property type="entry name" value="Euk-type_GlcNAc_Kinase"/>
</dbReference>
<feature type="domain" description="ATPase BadF/BadG/BcrA/BcrD type" evidence="2">
    <location>
        <begin position="48"/>
        <end position="266"/>
    </location>
</feature>
<dbReference type="CDD" id="cd24007">
    <property type="entry name" value="ASKHA_NBD_eukNAGK-like"/>
    <property type="match status" value="1"/>
</dbReference>
<dbReference type="OrthoDB" id="8701357at2"/>
<dbReference type="RefSeq" id="WP_071091432.1">
    <property type="nucleotide sequence ID" value="NZ_MBLM01000167.1"/>
</dbReference>